<dbReference type="AlphaFoldDB" id="A0A0N5C4P3"/>
<keyword evidence="5 13" id="KW-0479">Metal-binding</keyword>
<sequence>MFFIKEFILLAIAASFIEGRRRFEIRDETRKSLSDTSKKNFDDTVIGLERLNRIQRRLMRLKDRNETDDLNSEVTVESPMENLDLYEGDIMLTGNQVDEIVNGLVKQAEEKKIDVSDIESRARKPKRGKRSISSSLNNMWTFPIPYYVDTGVNATLVTAALKGIESETCIRFTKSATPITGKPGLRYYKGTGCWSYIGRIYTNASQEVSIGQGCGLNAIIQHETAHALGVYHEQSRPDRYLYVTIKTEDIIAGKESNFAGSIPGYVNEYGIPYDFGSVMHYGRFSFSKNGNQTIVAIDGKYDKTMGQRKKLSFNDIKLINFKYCNSTCPSTSISCKNGGYLDPNNCARCKCPLNFYGTYCQNYVTSPSTTCGNQMLTANTTLQFLTITGALNCYFVINTTPGYVIRLNLISTSLVNNDPCFSGKGLEIKHKTDKTATGINICGVNSYRIFYSESDSVLIHYVGTTATDSFTLTYIRY</sequence>
<dbReference type="PRINTS" id="PR00480">
    <property type="entry name" value="ASTACIN"/>
</dbReference>
<evidence type="ECO:0000256" key="1">
    <source>
        <dbReference type="ARBA" id="ARBA00004613"/>
    </source>
</evidence>
<keyword evidence="9 13" id="KW-0482">Metalloprotease</keyword>
<evidence type="ECO:0000256" key="8">
    <source>
        <dbReference type="ARBA" id="ARBA00022833"/>
    </source>
</evidence>
<comment type="cofactor">
    <cofactor evidence="13 14">
        <name>Zn(2+)</name>
        <dbReference type="ChEBI" id="CHEBI:29105"/>
    </cofactor>
    <text evidence="13 14">Binds 1 zinc ion per subunit.</text>
</comment>
<feature type="chain" id="PRO_5015024239" description="Zinc metalloproteinase" evidence="12 14">
    <location>
        <begin position="20"/>
        <end position="477"/>
    </location>
</feature>
<name>A0A0N5C4P3_STREA</name>
<feature type="active site" evidence="13">
    <location>
        <position position="223"/>
    </location>
</feature>
<evidence type="ECO:0000256" key="11">
    <source>
        <dbReference type="ARBA" id="ARBA00023180"/>
    </source>
</evidence>
<evidence type="ECO:0000256" key="12">
    <source>
        <dbReference type="PIRNR" id="PIRNR036365"/>
    </source>
</evidence>
<comment type="caution">
    <text evidence="13">Lacks conserved residue(s) required for the propagation of feature annotation.</text>
</comment>
<evidence type="ECO:0000313" key="17">
    <source>
        <dbReference type="WBParaSite" id="SPAL_0001292300.1"/>
    </source>
</evidence>
<keyword evidence="7 13" id="KW-0378">Hydrolase</keyword>
<evidence type="ECO:0000256" key="9">
    <source>
        <dbReference type="ARBA" id="ARBA00023049"/>
    </source>
</evidence>
<evidence type="ECO:0000313" key="16">
    <source>
        <dbReference type="Proteomes" id="UP000046392"/>
    </source>
</evidence>
<keyword evidence="10 13" id="KW-1015">Disulfide bond</keyword>
<feature type="binding site" evidence="13">
    <location>
        <position position="226"/>
    </location>
    <ligand>
        <name>Zn(2+)</name>
        <dbReference type="ChEBI" id="CHEBI:29105"/>
        <note>catalytic</note>
    </ligand>
</feature>
<dbReference type="SMART" id="SM00042">
    <property type="entry name" value="CUB"/>
    <property type="match status" value="1"/>
</dbReference>
<feature type="binding site" evidence="13">
    <location>
        <position position="232"/>
    </location>
    <ligand>
        <name>Zn(2+)</name>
        <dbReference type="ChEBI" id="CHEBI:29105"/>
        <note>catalytic</note>
    </ligand>
</feature>
<dbReference type="WBParaSite" id="SPAL_0001292300.1">
    <property type="protein sequence ID" value="SPAL_0001292300.1"/>
    <property type="gene ID" value="SPAL_0001292300"/>
</dbReference>
<reference evidence="17" key="1">
    <citation type="submission" date="2017-02" db="UniProtKB">
        <authorList>
            <consortium name="WormBaseParasite"/>
        </authorList>
    </citation>
    <scope>IDENTIFICATION</scope>
</reference>
<dbReference type="SUPFAM" id="SSF49854">
    <property type="entry name" value="Spermadhesin, CUB domain"/>
    <property type="match status" value="1"/>
</dbReference>
<evidence type="ECO:0000256" key="10">
    <source>
        <dbReference type="ARBA" id="ARBA00023157"/>
    </source>
</evidence>
<evidence type="ECO:0000256" key="2">
    <source>
        <dbReference type="ARBA" id="ARBA00022525"/>
    </source>
</evidence>
<keyword evidence="4 13" id="KW-0645">Protease</keyword>
<dbReference type="PROSITE" id="PS51864">
    <property type="entry name" value="ASTACIN"/>
    <property type="match status" value="1"/>
</dbReference>
<dbReference type="InterPro" id="IPR034035">
    <property type="entry name" value="Astacin-like_dom"/>
</dbReference>
<dbReference type="GO" id="GO:0018996">
    <property type="term" value="P:molting cycle, collagen and cuticulin-based cuticle"/>
    <property type="evidence" value="ECO:0007669"/>
    <property type="project" value="InterPro"/>
</dbReference>
<evidence type="ECO:0000259" key="15">
    <source>
        <dbReference type="PROSITE" id="PS51864"/>
    </source>
</evidence>
<keyword evidence="11" id="KW-0325">Glycoprotein</keyword>
<organism evidence="16 17">
    <name type="scientific">Strongyloides papillosus</name>
    <name type="common">Intestinal threadworm</name>
    <dbReference type="NCBI Taxonomy" id="174720"/>
    <lineage>
        <taxon>Eukaryota</taxon>
        <taxon>Metazoa</taxon>
        <taxon>Ecdysozoa</taxon>
        <taxon>Nematoda</taxon>
        <taxon>Chromadorea</taxon>
        <taxon>Rhabditida</taxon>
        <taxon>Tylenchina</taxon>
        <taxon>Panagrolaimomorpha</taxon>
        <taxon>Strongyloidoidea</taxon>
        <taxon>Strongyloididae</taxon>
        <taxon>Strongyloides</taxon>
    </lineage>
</organism>
<dbReference type="InterPro" id="IPR035914">
    <property type="entry name" value="Sperma_CUB_dom_sf"/>
</dbReference>
<keyword evidence="3" id="KW-0245">EGF-like domain</keyword>
<dbReference type="InterPro" id="IPR017050">
    <property type="entry name" value="Metallopeptidase_nem"/>
</dbReference>
<dbReference type="InterPro" id="IPR001506">
    <property type="entry name" value="Peptidase_M12A"/>
</dbReference>
<dbReference type="PANTHER" id="PTHR10127:SF877">
    <property type="entry name" value="ZINC METALLOPROTEINASE NAS-34"/>
    <property type="match status" value="1"/>
</dbReference>
<dbReference type="InterPro" id="IPR000859">
    <property type="entry name" value="CUB_dom"/>
</dbReference>
<dbReference type="GO" id="GO:0006508">
    <property type="term" value="P:proteolysis"/>
    <property type="evidence" value="ECO:0007669"/>
    <property type="project" value="UniProtKB-KW"/>
</dbReference>
<dbReference type="Proteomes" id="UP000046392">
    <property type="component" value="Unplaced"/>
</dbReference>
<comment type="subcellular location">
    <subcellularLocation>
        <location evidence="1 12">Secreted</location>
    </subcellularLocation>
</comment>
<keyword evidence="16" id="KW-1185">Reference proteome</keyword>
<feature type="domain" description="Peptidase M12A" evidence="15">
    <location>
        <begin position="130"/>
        <end position="325"/>
    </location>
</feature>
<evidence type="ECO:0000256" key="3">
    <source>
        <dbReference type="ARBA" id="ARBA00022536"/>
    </source>
</evidence>
<accession>A0A0N5C4P3</accession>
<dbReference type="GO" id="GO:0005576">
    <property type="term" value="C:extracellular region"/>
    <property type="evidence" value="ECO:0007669"/>
    <property type="project" value="UniProtKB-SubCell"/>
</dbReference>
<dbReference type="InterPro" id="IPR006026">
    <property type="entry name" value="Peptidase_Metallo"/>
</dbReference>
<evidence type="ECO:0000256" key="7">
    <source>
        <dbReference type="ARBA" id="ARBA00022801"/>
    </source>
</evidence>
<feature type="disulfide bond" evidence="13">
    <location>
        <begin position="169"/>
        <end position="324"/>
    </location>
</feature>
<evidence type="ECO:0000256" key="4">
    <source>
        <dbReference type="ARBA" id="ARBA00022670"/>
    </source>
</evidence>
<evidence type="ECO:0000256" key="13">
    <source>
        <dbReference type="PROSITE-ProRule" id="PRU01211"/>
    </source>
</evidence>
<dbReference type="SMART" id="SM00235">
    <property type="entry name" value="ZnMc"/>
    <property type="match status" value="1"/>
</dbReference>
<evidence type="ECO:0000256" key="14">
    <source>
        <dbReference type="RuleBase" id="RU361183"/>
    </source>
</evidence>
<feature type="binding site" evidence="13">
    <location>
        <position position="222"/>
    </location>
    <ligand>
        <name>Zn(2+)</name>
        <dbReference type="ChEBI" id="CHEBI:29105"/>
        <note>catalytic</note>
    </ligand>
</feature>
<dbReference type="PANTHER" id="PTHR10127">
    <property type="entry name" value="DISCOIDIN, CUB, EGF, LAMININ , AND ZINC METALLOPROTEASE DOMAIN CONTAINING"/>
    <property type="match status" value="1"/>
</dbReference>
<keyword evidence="2 12" id="KW-0964">Secreted</keyword>
<dbReference type="Gene3D" id="3.40.390.10">
    <property type="entry name" value="Collagenase (Catalytic Domain)"/>
    <property type="match status" value="1"/>
</dbReference>
<dbReference type="CDD" id="cd04280">
    <property type="entry name" value="ZnMc_astacin_like"/>
    <property type="match status" value="1"/>
</dbReference>
<feature type="signal peptide" evidence="12 14">
    <location>
        <begin position="1"/>
        <end position="19"/>
    </location>
</feature>
<evidence type="ECO:0000256" key="6">
    <source>
        <dbReference type="ARBA" id="ARBA00022729"/>
    </source>
</evidence>
<dbReference type="InterPro" id="IPR024079">
    <property type="entry name" value="MetalloPept_cat_dom_sf"/>
</dbReference>
<dbReference type="Pfam" id="PF01400">
    <property type="entry name" value="Astacin"/>
    <property type="match status" value="1"/>
</dbReference>
<dbReference type="Gene3D" id="2.60.120.290">
    <property type="entry name" value="Spermadhesin, CUB domain"/>
    <property type="match status" value="1"/>
</dbReference>
<dbReference type="PIRSF" id="PIRSF036365">
    <property type="entry name" value="Astacin_nematoda"/>
    <property type="match status" value="1"/>
</dbReference>
<evidence type="ECO:0000256" key="5">
    <source>
        <dbReference type="ARBA" id="ARBA00022723"/>
    </source>
</evidence>
<keyword evidence="6 12" id="KW-0732">Signal</keyword>
<protein>
    <recommendedName>
        <fullName evidence="12">Zinc metalloproteinase</fullName>
    </recommendedName>
</protein>
<dbReference type="GO" id="GO:0004222">
    <property type="term" value="F:metalloendopeptidase activity"/>
    <property type="evidence" value="ECO:0007669"/>
    <property type="project" value="UniProtKB-UniRule"/>
</dbReference>
<dbReference type="SUPFAM" id="SSF55486">
    <property type="entry name" value="Metalloproteases ('zincins'), catalytic domain"/>
    <property type="match status" value="1"/>
</dbReference>
<keyword evidence="8 13" id="KW-0862">Zinc</keyword>
<proteinExistence type="predicted"/>
<dbReference type="GO" id="GO:0008270">
    <property type="term" value="F:zinc ion binding"/>
    <property type="evidence" value="ECO:0007669"/>
    <property type="project" value="UniProtKB-UniRule"/>
</dbReference>